<protein>
    <submittedName>
        <fullName evidence="2">Periplasmic nitrate reductase, NapE protein</fullName>
    </submittedName>
</protein>
<sequence>MGTSGSQARTAEQRKEQRSELAVFLLITVVIFPVIAIGLVATMGFAIWIWQIFNGPPTG</sequence>
<evidence type="ECO:0000313" key="3">
    <source>
        <dbReference type="Proteomes" id="UP000552587"/>
    </source>
</evidence>
<feature type="transmembrane region" description="Helical" evidence="1">
    <location>
        <begin position="21"/>
        <end position="50"/>
    </location>
</feature>
<keyword evidence="1" id="KW-0812">Transmembrane</keyword>
<keyword evidence="1" id="KW-0472">Membrane</keyword>
<proteinExistence type="predicted"/>
<keyword evidence="3" id="KW-1185">Reference proteome</keyword>
<dbReference type="Proteomes" id="UP000552587">
    <property type="component" value="Unassembled WGS sequence"/>
</dbReference>
<evidence type="ECO:0000313" key="2">
    <source>
        <dbReference type="EMBL" id="MBB1088271.1"/>
    </source>
</evidence>
<comment type="caution">
    <text evidence="2">The sequence shown here is derived from an EMBL/GenBank/DDBJ whole genome shotgun (WGS) entry which is preliminary data.</text>
</comment>
<organism evidence="2 3">
    <name type="scientific">Marilutibacter penaei</name>
    <dbReference type="NCBI Taxonomy" id="2759900"/>
    <lineage>
        <taxon>Bacteria</taxon>
        <taxon>Pseudomonadati</taxon>
        <taxon>Pseudomonadota</taxon>
        <taxon>Gammaproteobacteria</taxon>
        <taxon>Lysobacterales</taxon>
        <taxon>Lysobacteraceae</taxon>
        <taxon>Marilutibacter</taxon>
    </lineage>
</organism>
<name>A0A7W3U3I0_9GAMM</name>
<dbReference type="InterPro" id="IPR010649">
    <property type="entry name" value="NapE_TorE"/>
</dbReference>
<gene>
    <name evidence="2" type="ORF">H4F99_07170</name>
</gene>
<reference evidence="2 3" key="1">
    <citation type="submission" date="2020-07" db="EMBL/GenBank/DDBJ databases">
        <authorList>
            <person name="Xu S."/>
            <person name="Li A."/>
        </authorList>
    </citation>
    <scope>NUCLEOTIDE SEQUENCE [LARGE SCALE GENOMIC DNA]</scope>
    <source>
        <strain evidence="2 3">SG-8</strain>
    </source>
</reference>
<evidence type="ECO:0000256" key="1">
    <source>
        <dbReference type="SAM" id="Phobius"/>
    </source>
</evidence>
<dbReference type="RefSeq" id="WP_182669040.1">
    <property type="nucleotide sequence ID" value="NZ_JACHTE010000004.1"/>
</dbReference>
<keyword evidence="1" id="KW-1133">Transmembrane helix</keyword>
<dbReference type="AlphaFoldDB" id="A0A7W3U3I0"/>
<dbReference type="Pfam" id="PF06796">
    <property type="entry name" value="NapE"/>
    <property type="match status" value="1"/>
</dbReference>
<dbReference type="EMBL" id="JACHTE010000004">
    <property type="protein sequence ID" value="MBB1088271.1"/>
    <property type="molecule type" value="Genomic_DNA"/>
</dbReference>
<accession>A0A7W3U3I0</accession>